<gene>
    <name evidence="1" type="ORF">P691DRAFT_305709</name>
</gene>
<protein>
    <submittedName>
        <fullName evidence="1">Uncharacterized protein</fullName>
    </submittedName>
</protein>
<dbReference type="Proteomes" id="UP000807342">
    <property type="component" value="Unassembled WGS sequence"/>
</dbReference>
<accession>A0A9P6C0P7</accession>
<proteinExistence type="predicted"/>
<evidence type="ECO:0000313" key="2">
    <source>
        <dbReference type="Proteomes" id="UP000807342"/>
    </source>
</evidence>
<sequence length="94" mass="10702">MRLPYSSVYTTFCLHSARSKRLCFSRMDCSVSFMWRLFNIGARGYDRTGACPLKENLRLPSPSTFVLLNPGPLRYILSVCIDANTQTFVLLNSD</sequence>
<comment type="caution">
    <text evidence="1">The sequence shown here is derived from an EMBL/GenBank/DDBJ whole genome shotgun (WGS) entry which is preliminary data.</text>
</comment>
<dbReference type="EMBL" id="MU151346">
    <property type="protein sequence ID" value="KAF9444804.1"/>
    <property type="molecule type" value="Genomic_DNA"/>
</dbReference>
<keyword evidence="2" id="KW-1185">Reference proteome</keyword>
<evidence type="ECO:0000313" key="1">
    <source>
        <dbReference type="EMBL" id="KAF9444804.1"/>
    </source>
</evidence>
<organism evidence="1 2">
    <name type="scientific">Macrolepiota fuliginosa MF-IS2</name>
    <dbReference type="NCBI Taxonomy" id="1400762"/>
    <lineage>
        <taxon>Eukaryota</taxon>
        <taxon>Fungi</taxon>
        <taxon>Dikarya</taxon>
        <taxon>Basidiomycota</taxon>
        <taxon>Agaricomycotina</taxon>
        <taxon>Agaricomycetes</taxon>
        <taxon>Agaricomycetidae</taxon>
        <taxon>Agaricales</taxon>
        <taxon>Agaricineae</taxon>
        <taxon>Agaricaceae</taxon>
        <taxon>Macrolepiota</taxon>
    </lineage>
</organism>
<name>A0A9P6C0P7_9AGAR</name>
<dbReference type="AlphaFoldDB" id="A0A9P6C0P7"/>
<reference evidence="1" key="1">
    <citation type="submission" date="2020-11" db="EMBL/GenBank/DDBJ databases">
        <authorList>
            <consortium name="DOE Joint Genome Institute"/>
            <person name="Ahrendt S."/>
            <person name="Riley R."/>
            <person name="Andreopoulos W."/>
            <person name="Labutti K."/>
            <person name="Pangilinan J."/>
            <person name="Ruiz-Duenas F.J."/>
            <person name="Barrasa J.M."/>
            <person name="Sanchez-Garcia M."/>
            <person name="Camarero S."/>
            <person name="Miyauchi S."/>
            <person name="Serrano A."/>
            <person name="Linde D."/>
            <person name="Babiker R."/>
            <person name="Drula E."/>
            <person name="Ayuso-Fernandez I."/>
            <person name="Pacheco R."/>
            <person name="Padilla G."/>
            <person name="Ferreira P."/>
            <person name="Barriuso J."/>
            <person name="Kellner H."/>
            <person name="Castanera R."/>
            <person name="Alfaro M."/>
            <person name="Ramirez L."/>
            <person name="Pisabarro A.G."/>
            <person name="Kuo A."/>
            <person name="Tritt A."/>
            <person name="Lipzen A."/>
            <person name="He G."/>
            <person name="Yan M."/>
            <person name="Ng V."/>
            <person name="Cullen D."/>
            <person name="Martin F."/>
            <person name="Rosso M.-N."/>
            <person name="Henrissat B."/>
            <person name="Hibbett D."/>
            <person name="Martinez A.T."/>
            <person name="Grigoriev I.V."/>
        </authorList>
    </citation>
    <scope>NUCLEOTIDE SEQUENCE</scope>
    <source>
        <strain evidence="1">MF-IS2</strain>
    </source>
</reference>